<dbReference type="EMBL" id="AGCU01058197">
    <property type="status" value="NOT_ANNOTATED_CDS"/>
    <property type="molecule type" value="Genomic_DNA"/>
</dbReference>
<dbReference type="Proteomes" id="UP000007267">
    <property type="component" value="Unassembled WGS sequence"/>
</dbReference>
<gene>
    <name evidence="2" type="primary">AAK1</name>
</gene>
<dbReference type="PANTHER" id="PTHR47907:SF5">
    <property type="entry name" value="AP2 ASSOCIATED KINASE 1"/>
    <property type="match status" value="1"/>
</dbReference>
<dbReference type="AlphaFoldDB" id="K7FN21"/>
<name>K7FN21_PELSI</name>
<dbReference type="EMBL" id="AGCU01058196">
    <property type="status" value="NOT_ANNOTATED_CDS"/>
    <property type="molecule type" value="Genomic_DNA"/>
</dbReference>
<dbReference type="EMBL" id="AGCU01058192">
    <property type="status" value="NOT_ANNOTATED_CDS"/>
    <property type="molecule type" value="Genomic_DNA"/>
</dbReference>
<protein>
    <submittedName>
        <fullName evidence="2">AP2 associated kinase 1</fullName>
    </submittedName>
</protein>
<dbReference type="EMBL" id="AGCU01058198">
    <property type="status" value="NOT_ANNOTATED_CDS"/>
    <property type="molecule type" value="Genomic_DNA"/>
</dbReference>
<sequence length="96" mass="10138">SLLDCSLLSNPAADLLDEFAPLAISAPAHKEDTNLISGFDVPEGPEKVAEDEFDPIPVLISKNSQGGHSRNNSGSSESSLPNLARSLLLVDQLIDL</sequence>
<dbReference type="EMBL" id="AGCU01058195">
    <property type="status" value="NOT_ANNOTATED_CDS"/>
    <property type="molecule type" value="Genomic_DNA"/>
</dbReference>
<dbReference type="HOGENOM" id="CLU_2365097_0_0_1"/>
<dbReference type="EMBL" id="AGCU01058193">
    <property type="status" value="NOT_ANNOTATED_CDS"/>
    <property type="molecule type" value="Genomic_DNA"/>
</dbReference>
<accession>K7FN21</accession>
<dbReference type="PANTHER" id="PTHR47907">
    <property type="entry name" value="PROTEIN KINASE DOMAIN-CONTAINING PROTEIN"/>
    <property type="match status" value="1"/>
</dbReference>
<dbReference type="EMBL" id="AGCU01058191">
    <property type="status" value="NOT_ANNOTATED_CDS"/>
    <property type="molecule type" value="Genomic_DNA"/>
</dbReference>
<reference evidence="2" key="4">
    <citation type="submission" date="2025-09" db="UniProtKB">
        <authorList>
            <consortium name="Ensembl"/>
        </authorList>
    </citation>
    <scope>IDENTIFICATION</scope>
</reference>
<dbReference type="GeneTree" id="ENSGT00940000155968"/>
<evidence type="ECO:0000256" key="1">
    <source>
        <dbReference type="SAM" id="MobiDB-lite"/>
    </source>
</evidence>
<reference evidence="2" key="3">
    <citation type="submission" date="2025-08" db="UniProtKB">
        <authorList>
            <consortium name="Ensembl"/>
        </authorList>
    </citation>
    <scope>IDENTIFICATION</scope>
</reference>
<reference evidence="3" key="2">
    <citation type="journal article" date="2013" name="Nat. Genet.">
        <title>The draft genomes of soft-shell turtle and green sea turtle yield insights into the development and evolution of the turtle-specific body plan.</title>
        <authorList>
            <person name="Wang Z."/>
            <person name="Pascual-Anaya J."/>
            <person name="Zadissa A."/>
            <person name="Li W."/>
            <person name="Niimura Y."/>
            <person name="Huang Z."/>
            <person name="Li C."/>
            <person name="White S."/>
            <person name="Xiong Z."/>
            <person name="Fang D."/>
            <person name="Wang B."/>
            <person name="Ming Y."/>
            <person name="Chen Y."/>
            <person name="Zheng Y."/>
            <person name="Kuraku S."/>
            <person name="Pignatelli M."/>
            <person name="Herrero J."/>
            <person name="Beal K."/>
            <person name="Nozawa M."/>
            <person name="Li Q."/>
            <person name="Wang J."/>
            <person name="Zhang H."/>
            <person name="Yu L."/>
            <person name="Shigenobu S."/>
            <person name="Wang J."/>
            <person name="Liu J."/>
            <person name="Flicek P."/>
            <person name="Searle S."/>
            <person name="Wang J."/>
            <person name="Kuratani S."/>
            <person name="Yin Y."/>
            <person name="Aken B."/>
            <person name="Zhang G."/>
            <person name="Irie N."/>
        </authorList>
    </citation>
    <scope>NUCLEOTIDE SEQUENCE [LARGE SCALE GENOMIC DNA]</scope>
    <source>
        <strain evidence="3">Daiwa-1</strain>
    </source>
</reference>
<dbReference type="EMBL" id="AGCU01058194">
    <property type="status" value="NOT_ANNOTATED_CDS"/>
    <property type="molecule type" value="Genomic_DNA"/>
</dbReference>
<feature type="region of interest" description="Disordered" evidence="1">
    <location>
        <begin position="59"/>
        <end position="80"/>
    </location>
</feature>
<organism evidence="2 3">
    <name type="scientific">Pelodiscus sinensis</name>
    <name type="common">Chinese softshell turtle</name>
    <name type="synonym">Trionyx sinensis</name>
    <dbReference type="NCBI Taxonomy" id="13735"/>
    <lineage>
        <taxon>Eukaryota</taxon>
        <taxon>Metazoa</taxon>
        <taxon>Chordata</taxon>
        <taxon>Craniata</taxon>
        <taxon>Vertebrata</taxon>
        <taxon>Euteleostomi</taxon>
        <taxon>Archelosauria</taxon>
        <taxon>Testudinata</taxon>
        <taxon>Testudines</taxon>
        <taxon>Cryptodira</taxon>
        <taxon>Trionychia</taxon>
        <taxon>Trionychidae</taxon>
        <taxon>Pelodiscus</taxon>
    </lineage>
</organism>
<proteinExistence type="predicted"/>
<dbReference type="Ensembl" id="ENSPSIT00000009478.1">
    <property type="protein sequence ID" value="ENSPSIP00000009431.1"/>
    <property type="gene ID" value="ENSPSIG00000008507.1"/>
</dbReference>
<evidence type="ECO:0000313" key="2">
    <source>
        <dbReference type="Ensembl" id="ENSPSIP00000009431.1"/>
    </source>
</evidence>
<dbReference type="EMBL" id="AGCU01058190">
    <property type="status" value="NOT_ANNOTATED_CDS"/>
    <property type="molecule type" value="Genomic_DNA"/>
</dbReference>
<evidence type="ECO:0000313" key="3">
    <source>
        <dbReference type="Proteomes" id="UP000007267"/>
    </source>
</evidence>
<reference evidence="3" key="1">
    <citation type="submission" date="2011-10" db="EMBL/GenBank/DDBJ databases">
        <authorList>
            <consortium name="Soft-shell Turtle Genome Consortium"/>
        </authorList>
    </citation>
    <scope>NUCLEOTIDE SEQUENCE [LARGE SCALE GENOMIC DNA]</scope>
    <source>
        <strain evidence="3">Daiwa-1</strain>
    </source>
</reference>
<feature type="compositionally biased region" description="Low complexity" evidence="1">
    <location>
        <begin position="63"/>
        <end position="79"/>
    </location>
</feature>
<dbReference type="InterPro" id="IPR051744">
    <property type="entry name" value="AP2_assoc_SerThr_kinase"/>
</dbReference>
<keyword evidence="3" id="KW-1185">Reference proteome</keyword>